<evidence type="ECO:0000313" key="2">
    <source>
        <dbReference type="Proteomes" id="UP000696413"/>
    </source>
</evidence>
<reference evidence="1 2" key="1">
    <citation type="submission" date="2021-05" db="EMBL/GenBank/DDBJ databases">
        <title>Draft Genome Sequences of Clinical Respiratory Isolates of Mycobacterium goodii Recovered in Ireland.</title>
        <authorList>
            <person name="Flanagan P.R."/>
            <person name="Mok S."/>
            <person name="Roycroft E."/>
            <person name="Rogers T.R."/>
            <person name="Fitzgibbon M."/>
        </authorList>
    </citation>
    <scope>NUCLEOTIDE SEQUENCE [LARGE SCALE GENOMIC DNA]</scope>
    <source>
        <strain evidence="1 2">14IE55</strain>
    </source>
</reference>
<keyword evidence="2" id="KW-1185">Reference proteome</keyword>
<proteinExistence type="predicted"/>
<organism evidence="1 2">
    <name type="scientific">Mycolicibacterium goodii</name>
    <name type="common">Mycobacterium goodii</name>
    <dbReference type="NCBI Taxonomy" id="134601"/>
    <lineage>
        <taxon>Bacteria</taxon>
        <taxon>Bacillati</taxon>
        <taxon>Actinomycetota</taxon>
        <taxon>Actinomycetes</taxon>
        <taxon>Mycobacteriales</taxon>
        <taxon>Mycobacteriaceae</taxon>
        <taxon>Mycolicibacterium</taxon>
    </lineage>
</organism>
<accession>A0ABS6HN65</accession>
<sequence length="71" mass="7789">MTARRFVLHRAEDVTGVSGTGTVAEGVQFSDGRVALRWIVGEHRSTVTWDSIDSVEKIHGHNGATAVRWVD</sequence>
<gene>
    <name evidence="1" type="ORF">KL859_14625</name>
</gene>
<protein>
    <submittedName>
        <fullName evidence="1">Uncharacterized protein</fullName>
    </submittedName>
</protein>
<name>A0ABS6HN65_MYCGD</name>
<dbReference type="EMBL" id="JAHBOM010000010">
    <property type="protein sequence ID" value="MBU8824099.1"/>
    <property type="molecule type" value="Genomic_DNA"/>
</dbReference>
<comment type="caution">
    <text evidence="1">The sequence shown here is derived from an EMBL/GenBank/DDBJ whole genome shotgun (WGS) entry which is preliminary data.</text>
</comment>
<dbReference type="RefSeq" id="WP_214394952.1">
    <property type="nucleotide sequence ID" value="NZ_JAHBOL010000014.1"/>
</dbReference>
<evidence type="ECO:0000313" key="1">
    <source>
        <dbReference type="EMBL" id="MBU8824099.1"/>
    </source>
</evidence>
<dbReference type="Proteomes" id="UP000696413">
    <property type="component" value="Unassembled WGS sequence"/>
</dbReference>